<dbReference type="PANTHER" id="PTHR10566">
    <property type="entry name" value="CHAPERONE-ACTIVITY OF BC1 COMPLEX CABC1 -RELATED"/>
    <property type="match status" value="1"/>
</dbReference>
<reference evidence="5" key="1">
    <citation type="submission" date="2024-07" db="EMBL/GenBank/DDBJ databases">
        <title>Two chromosome-level genome assemblies of Korean endemic species Abeliophyllum distichum and Forsythia ovata (Oleaceae).</title>
        <authorList>
            <person name="Jang H."/>
        </authorList>
    </citation>
    <scope>NUCLEOTIDE SEQUENCE [LARGE SCALE GENOMIC DNA]</scope>
</reference>
<organism evidence="4 5">
    <name type="scientific">Abeliophyllum distichum</name>
    <dbReference type="NCBI Taxonomy" id="126358"/>
    <lineage>
        <taxon>Eukaryota</taxon>
        <taxon>Viridiplantae</taxon>
        <taxon>Streptophyta</taxon>
        <taxon>Embryophyta</taxon>
        <taxon>Tracheophyta</taxon>
        <taxon>Spermatophyta</taxon>
        <taxon>Magnoliopsida</taxon>
        <taxon>eudicotyledons</taxon>
        <taxon>Gunneridae</taxon>
        <taxon>Pentapetalae</taxon>
        <taxon>asterids</taxon>
        <taxon>lamiids</taxon>
        <taxon>Lamiales</taxon>
        <taxon>Oleaceae</taxon>
        <taxon>Forsythieae</taxon>
        <taxon>Abeliophyllum</taxon>
    </lineage>
</organism>
<feature type="region of interest" description="Disordered" evidence="2">
    <location>
        <begin position="1"/>
        <end position="20"/>
    </location>
</feature>
<accession>A0ABD1UJU9</accession>
<keyword evidence="4" id="KW-0808">Transferase</keyword>
<dbReference type="Pfam" id="PF03109">
    <property type="entry name" value="ABC1"/>
    <property type="match status" value="1"/>
</dbReference>
<name>A0ABD1UJU9_9LAMI</name>
<evidence type="ECO:0000313" key="4">
    <source>
        <dbReference type="EMBL" id="KAL2524825.1"/>
    </source>
</evidence>
<comment type="similarity">
    <text evidence="1">Belongs to the protein kinase superfamily. ADCK protein kinase family.</text>
</comment>
<dbReference type="PANTHER" id="PTHR10566:SF113">
    <property type="entry name" value="PROTEIN ACTIVITY OF BC1 COMPLEX KINASE 7, CHLOROPLASTIC"/>
    <property type="match status" value="1"/>
</dbReference>
<dbReference type="EMBL" id="JBFOLK010000003">
    <property type="protein sequence ID" value="KAL2524825.1"/>
    <property type="molecule type" value="Genomic_DNA"/>
</dbReference>
<dbReference type="AlphaFoldDB" id="A0ABD1UJU9"/>
<gene>
    <name evidence="4" type="ORF">Adt_09879</name>
</gene>
<protein>
    <submittedName>
        <fullName evidence="4">Protein kinase superfamily protein</fullName>
    </submittedName>
</protein>
<dbReference type="InterPro" id="IPR050154">
    <property type="entry name" value="UbiB_kinase"/>
</dbReference>
<evidence type="ECO:0000259" key="3">
    <source>
        <dbReference type="Pfam" id="PF03109"/>
    </source>
</evidence>
<dbReference type="InterPro" id="IPR004147">
    <property type="entry name" value="ABC1_dom"/>
</dbReference>
<dbReference type="Proteomes" id="UP001604336">
    <property type="component" value="Unassembled WGS sequence"/>
</dbReference>
<comment type="caution">
    <text evidence="4">The sequence shown here is derived from an EMBL/GenBank/DDBJ whole genome shotgun (WGS) entry which is preliminary data.</text>
</comment>
<feature type="domain" description="ABC1 atypical kinase-like" evidence="3">
    <location>
        <begin position="187"/>
        <end position="232"/>
    </location>
</feature>
<proteinExistence type="inferred from homology"/>
<keyword evidence="4" id="KW-0418">Kinase</keyword>
<evidence type="ECO:0000256" key="2">
    <source>
        <dbReference type="SAM" id="MobiDB-lite"/>
    </source>
</evidence>
<evidence type="ECO:0000256" key="1">
    <source>
        <dbReference type="ARBA" id="ARBA00009670"/>
    </source>
</evidence>
<keyword evidence="5" id="KW-1185">Reference proteome</keyword>
<sequence>MFHVEMQQMESPSKVGVNGRPIKMVPTTEVRKGKSPPATNTSKMINSTRRNVNGVRRVNGVGLVKRVPARPLKKSSSSKELPPIEGLKVLPSDEGFSWANENYNSFQRSVDVWTFVLLLRLRVLFDNAKWSYLRGFTEDKQRNRRQKTASWLRERVLQLGPTFIKLGQLSSTRSDLFPQEFVNELAKLQDRVPAFSPSKAKNFIETELGAPIDQLFKEFEDLPIAAASLGQVLLHICIPFPSA</sequence>
<dbReference type="GO" id="GO:0016301">
    <property type="term" value="F:kinase activity"/>
    <property type="evidence" value="ECO:0007669"/>
    <property type="project" value="UniProtKB-KW"/>
</dbReference>
<evidence type="ECO:0000313" key="5">
    <source>
        <dbReference type="Proteomes" id="UP001604336"/>
    </source>
</evidence>